<dbReference type="InterPro" id="IPR008181">
    <property type="entry name" value="dUTPase"/>
</dbReference>
<proteinExistence type="inferred from homology"/>
<feature type="binding site" evidence="7">
    <location>
        <begin position="80"/>
        <end position="82"/>
    </location>
    <ligand>
        <name>substrate</name>
    </ligand>
</feature>
<comment type="pathway">
    <text evidence="7">Pyrimidine metabolism; dUMP biosynthesis; dUMP from dCTP (dUTP route): step 2/2.</text>
</comment>
<comment type="cofactor">
    <cofactor evidence="7">
        <name>Mg(2+)</name>
        <dbReference type="ChEBI" id="CHEBI:18420"/>
    </cofactor>
</comment>
<keyword evidence="5 7" id="KW-0546">Nucleotide metabolism</keyword>
<comment type="caution">
    <text evidence="9">The sequence shown here is derived from an EMBL/GenBank/DDBJ whole genome shotgun (WGS) entry which is preliminary data.</text>
</comment>
<reference evidence="9 10" key="1">
    <citation type="submission" date="2019-03" db="EMBL/GenBank/DDBJ databases">
        <title>Freshwater and sediment microbial communities from various areas in North America, analyzing microbe dynamics in response to fracking.</title>
        <authorList>
            <person name="Lamendella R."/>
        </authorList>
    </citation>
    <scope>NUCLEOTIDE SEQUENCE [LARGE SCALE GENOMIC DNA]</scope>
    <source>
        <strain evidence="9 10">6_TX</strain>
    </source>
</reference>
<evidence type="ECO:0000256" key="3">
    <source>
        <dbReference type="ARBA" id="ARBA00022801"/>
    </source>
</evidence>
<dbReference type="AlphaFoldDB" id="A0A4R8FNB9"/>
<dbReference type="CDD" id="cd07557">
    <property type="entry name" value="trimeric_dUTPase"/>
    <property type="match status" value="1"/>
</dbReference>
<dbReference type="HAMAP" id="MF_00116">
    <property type="entry name" value="dUTPase_bact"/>
    <property type="match status" value="1"/>
</dbReference>
<keyword evidence="4 7" id="KW-0460">Magnesium</keyword>
<dbReference type="NCBIfam" id="TIGR00576">
    <property type="entry name" value="dut"/>
    <property type="match status" value="1"/>
</dbReference>
<dbReference type="OrthoDB" id="9809956at2"/>
<evidence type="ECO:0000313" key="9">
    <source>
        <dbReference type="EMBL" id="TDX27866.1"/>
    </source>
</evidence>
<organism evidence="9 10">
    <name type="scientific">Modicisalibacter xianhensis</name>
    <dbReference type="NCBI Taxonomy" id="442341"/>
    <lineage>
        <taxon>Bacteria</taxon>
        <taxon>Pseudomonadati</taxon>
        <taxon>Pseudomonadota</taxon>
        <taxon>Gammaproteobacteria</taxon>
        <taxon>Oceanospirillales</taxon>
        <taxon>Halomonadaceae</taxon>
        <taxon>Modicisalibacter</taxon>
    </lineage>
</organism>
<dbReference type="RefSeq" id="WP_134018786.1">
    <property type="nucleotide sequence ID" value="NZ_SOEC01000012.1"/>
</dbReference>
<dbReference type="EC" id="3.6.1.23" evidence="7"/>
<dbReference type="InterPro" id="IPR029054">
    <property type="entry name" value="dUTPase-like"/>
</dbReference>
<dbReference type="UniPathway" id="UPA00610">
    <property type="reaction ID" value="UER00666"/>
</dbReference>
<dbReference type="SUPFAM" id="SSF51283">
    <property type="entry name" value="dUTPase-like"/>
    <property type="match status" value="1"/>
</dbReference>
<dbReference type="PANTHER" id="PTHR11241:SF0">
    <property type="entry name" value="DEOXYURIDINE 5'-TRIPHOSPHATE NUCLEOTIDOHYDROLASE"/>
    <property type="match status" value="1"/>
</dbReference>
<dbReference type="InterPro" id="IPR036157">
    <property type="entry name" value="dUTPase-like_sf"/>
</dbReference>
<dbReference type="GO" id="GO:0006226">
    <property type="term" value="P:dUMP biosynthetic process"/>
    <property type="evidence" value="ECO:0007669"/>
    <property type="project" value="UniProtKB-UniRule"/>
</dbReference>
<comment type="similarity">
    <text evidence="1 7">Belongs to the dUTPase family.</text>
</comment>
<comment type="caution">
    <text evidence="7">Lacks conserved residue(s) required for the propagation of feature annotation.</text>
</comment>
<dbReference type="PANTHER" id="PTHR11241">
    <property type="entry name" value="DEOXYURIDINE 5'-TRIPHOSPHATE NUCLEOTIDOHYDROLASE"/>
    <property type="match status" value="1"/>
</dbReference>
<gene>
    <name evidence="7" type="primary">dut</name>
    <name evidence="9" type="ORF">DFO67_11281</name>
</gene>
<comment type="catalytic activity">
    <reaction evidence="6 7">
        <text>dUTP + H2O = dUMP + diphosphate + H(+)</text>
        <dbReference type="Rhea" id="RHEA:10248"/>
        <dbReference type="ChEBI" id="CHEBI:15377"/>
        <dbReference type="ChEBI" id="CHEBI:15378"/>
        <dbReference type="ChEBI" id="CHEBI:33019"/>
        <dbReference type="ChEBI" id="CHEBI:61555"/>
        <dbReference type="ChEBI" id="CHEBI:246422"/>
        <dbReference type="EC" id="3.6.1.23"/>
    </reaction>
</comment>
<dbReference type="GO" id="GO:0004170">
    <property type="term" value="F:dUTP diphosphatase activity"/>
    <property type="evidence" value="ECO:0007669"/>
    <property type="project" value="UniProtKB-UniRule"/>
</dbReference>
<dbReference type="GO" id="GO:0000287">
    <property type="term" value="F:magnesium ion binding"/>
    <property type="evidence" value="ECO:0007669"/>
    <property type="project" value="UniProtKB-UniRule"/>
</dbReference>
<evidence type="ECO:0000256" key="7">
    <source>
        <dbReference type="HAMAP-Rule" id="MF_00116"/>
    </source>
</evidence>
<evidence type="ECO:0000256" key="5">
    <source>
        <dbReference type="ARBA" id="ARBA00023080"/>
    </source>
</evidence>
<feature type="binding site" evidence="7">
    <location>
        <position position="93"/>
    </location>
    <ligand>
        <name>substrate</name>
    </ligand>
</feature>
<keyword evidence="2 7" id="KW-0479">Metal-binding</keyword>
<dbReference type="InterPro" id="IPR033704">
    <property type="entry name" value="dUTPase_trimeric"/>
</dbReference>
<feature type="domain" description="dUTPase-like" evidence="8">
    <location>
        <begin position="27"/>
        <end position="159"/>
    </location>
</feature>
<dbReference type="NCBIfam" id="NF001862">
    <property type="entry name" value="PRK00601.1"/>
    <property type="match status" value="1"/>
</dbReference>
<dbReference type="Pfam" id="PF00692">
    <property type="entry name" value="dUTPase"/>
    <property type="match status" value="1"/>
</dbReference>
<dbReference type="EMBL" id="SOEC01000012">
    <property type="protein sequence ID" value="TDX27866.1"/>
    <property type="molecule type" value="Genomic_DNA"/>
</dbReference>
<dbReference type="Gene3D" id="2.70.40.10">
    <property type="match status" value="1"/>
</dbReference>
<keyword evidence="3 7" id="KW-0378">Hydrolase</keyword>
<evidence type="ECO:0000256" key="6">
    <source>
        <dbReference type="ARBA" id="ARBA00047686"/>
    </source>
</evidence>
<evidence type="ECO:0000256" key="1">
    <source>
        <dbReference type="ARBA" id="ARBA00006581"/>
    </source>
</evidence>
<evidence type="ECO:0000259" key="8">
    <source>
        <dbReference type="Pfam" id="PF00692"/>
    </source>
</evidence>
<dbReference type="GO" id="GO:0046081">
    <property type="term" value="P:dUTP catabolic process"/>
    <property type="evidence" value="ECO:0007669"/>
    <property type="project" value="InterPro"/>
</dbReference>
<protein>
    <recommendedName>
        <fullName evidence="7">Deoxyuridine 5'-triphosphate nucleotidohydrolase</fullName>
        <shortName evidence="7">dUTPase</shortName>
        <ecNumber evidence="7">3.6.1.23</ecNumber>
    </recommendedName>
    <alternativeName>
        <fullName evidence="7">dUTP pyrophosphatase</fullName>
    </alternativeName>
</protein>
<comment type="function">
    <text evidence="7">This enzyme is involved in nucleotide metabolism: it produces dUMP, the immediate precursor of thymidine nucleotides and it decreases the intracellular concentration of dUTP so that uracil cannot be incorporated into DNA.</text>
</comment>
<evidence type="ECO:0000256" key="4">
    <source>
        <dbReference type="ARBA" id="ARBA00022842"/>
    </source>
</evidence>
<evidence type="ECO:0000256" key="2">
    <source>
        <dbReference type="ARBA" id="ARBA00022723"/>
    </source>
</evidence>
<sequence length="161" mass="17234">MNDVSTPAATRGARLSVKILDERVHQYPLPHYATQGSAGMDLRALLDAPLVLAPGDCELVRTGLAVHIADPGLAGLILPRSGLGHKHGIVLGNLVGLIDSDYQGELMISVWNRGQQPFTLEPGERLAQYMLVPVVQAELDIVEDFDTSLRGAGGFGHSGRY</sequence>
<evidence type="ECO:0000313" key="10">
    <source>
        <dbReference type="Proteomes" id="UP000294489"/>
    </source>
</evidence>
<name>A0A4R8FNB9_9GAMM</name>
<feature type="binding site" evidence="7">
    <location>
        <begin position="97"/>
        <end position="99"/>
    </location>
    <ligand>
        <name>substrate</name>
    </ligand>
</feature>
<dbReference type="FunFam" id="2.70.40.10:FF:000002">
    <property type="entry name" value="dUTP diphosphatase"/>
    <property type="match status" value="1"/>
</dbReference>
<dbReference type="Proteomes" id="UP000294489">
    <property type="component" value="Unassembled WGS sequence"/>
</dbReference>
<accession>A0A4R8FNB9</accession>